<dbReference type="GO" id="GO:0052629">
    <property type="term" value="F:phosphatidylinositol-3,5-bisphosphate 3-phosphatase activity"/>
    <property type="evidence" value="ECO:0007669"/>
    <property type="project" value="TreeGrafter"/>
</dbReference>
<dbReference type="InterPro" id="IPR010569">
    <property type="entry name" value="Myotubularin-like_Pase_dom"/>
</dbReference>
<evidence type="ECO:0000313" key="5">
    <source>
        <dbReference type="Proteomes" id="UP000035681"/>
    </source>
</evidence>
<dbReference type="GO" id="GO:0016020">
    <property type="term" value="C:membrane"/>
    <property type="evidence" value="ECO:0007669"/>
    <property type="project" value="TreeGrafter"/>
</dbReference>
<feature type="domain" description="Myotubularin phosphatase" evidence="4">
    <location>
        <begin position="144"/>
        <end position="519"/>
    </location>
</feature>
<dbReference type="SUPFAM" id="SSF50729">
    <property type="entry name" value="PH domain-like"/>
    <property type="match status" value="1"/>
</dbReference>
<evidence type="ECO:0000256" key="3">
    <source>
        <dbReference type="PIRSR" id="PIRSR630564-2"/>
    </source>
</evidence>
<dbReference type="PANTHER" id="PTHR10807:SF128">
    <property type="entry name" value="PHOSPHATIDYLINOSITOL-3,5-BISPHOSPHATE 3-PHOSPHATASE"/>
    <property type="match status" value="1"/>
</dbReference>
<dbReference type="InterPro" id="IPR030564">
    <property type="entry name" value="Myotubularin"/>
</dbReference>
<dbReference type="Gene3D" id="2.30.29.30">
    <property type="entry name" value="Pleckstrin-homology domain (PH domain)/Phosphotyrosine-binding domain (PTB)"/>
    <property type="match status" value="1"/>
</dbReference>
<name>A0AAF5D388_STRER</name>
<evidence type="ECO:0000256" key="1">
    <source>
        <dbReference type="ARBA" id="ARBA00007471"/>
    </source>
</evidence>
<feature type="binding site" evidence="3">
    <location>
        <begin position="356"/>
        <end position="362"/>
    </location>
    <ligand>
        <name>substrate</name>
    </ligand>
</feature>
<feature type="binding site" evidence="3">
    <location>
        <begin position="294"/>
        <end position="295"/>
    </location>
    <ligand>
        <name>substrate</name>
    </ligand>
</feature>
<evidence type="ECO:0000313" key="6">
    <source>
        <dbReference type="WBParaSite" id="TCONS_00006099.p1"/>
    </source>
</evidence>
<feature type="active site" description="Phosphocysteine intermediate" evidence="2">
    <location>
        <position position="356"/>
    </location>
</feature>
<dbReference type="Proteomes" id="UP000035681">
    <property type="component" value="Unplaced"/>
</dbReference>
<comment type="similarity">
    <text evidence="1">Belongs to the protein-tyrosine phosphatase family. Non-receptor class myotubularin subfamily.</text>
</comment>
<dbReference type="InterPro" id="IPR029021">
    <property type="entry name" value="Prot-tyrosine_phosphatase-like"/>
</dbReference>
<dbReference type="SUPFAM" id="SSF52799">
    <property type="entry name" value="(Phosphotyrosine protein) phosphatases II"/>
    <property type="match status" value="1"/>
</dbReference>
<dbReference type="CDD" id="cd14507">
    <property type="entry name" value="PTP-MTM-like"/>
    <property type="match status" value="1"/>
</dbReference>
<dbReference type="PROSITE" id="PS51339">
    <property type="entry name" value="PPASE_MYOTUBULARIN"/>
    <property type="match status" value="1"/>
</dbReference>
<dbReference type="PROSITE" id="PS00383">
    <property type="entry name" value="TYR_PHOSPHATASE_1"/>
    <property type="match status" value="1"/>
</dbReference>
<proteinExistence type="inferred from homology"/>
<accession>A0AAF5D388</accession>
<dbReference type="GO" id="GO:0046856">
    <property type="term" value="P:phosphatidylinositol dephosphorylation"/>
    <property type="evidence" value="ECO:0007669"/>
    <property type="project" value="TreeGrafter"/>
</dbReference>
<evidence type="ECO:0000256" key="2">
    <source>
        <dbReference type="PIRSR" id="PIRSR630564-1"/>
    </source>
</evidence>
<dbReference type="PANTHER" id="PTHR10807">
    <property type="entry name" value="MYOTUBULARIN-RELATED"/>
    <property type="match status" value="1"/>
</dbReference>
<dbReference type="GO" id="GO:0004438">
    <property type="term" value="F:phosphatidylinositol-3-phosphate phosphatase activity"/>
    <property type="evidence" value="ECO:0007669"/>
    <property type="project" value="TreeGrafter"/>
</dbReference>
<dbReference type="AlphaFoldDB" id="A0AAF5D388"/>
<dbReference type="InterPro" id="IPR016130">
    <property type="entry name" value="Tyr_Pase_AS"/>
</dbReference>
<dbReference type="GO" id="GO:0005737">
    <property type="term" value="C:cytoplasm"/>
    <property type="evidence" value="ECO:0007669"/>
    <property type="project" value="TreeGrafter"/>
</dbReference>
<organism evidence="5 6">
    <name type="scientific">Strongyloides stercoralis</name>
    <name type="common">Threadworm</name>
    <dbReference type="NCBI Taxonomy" id="6248"/>
    <lineage>
        <taxon>Eukaryota</taxon>
        <taxon>Metazoa</taxon>
        <taxon>Ecdysozoa</taxon>
        <taxon>Nematoda</taxon>
        <taxon>Chromadorea</taxon>
        <taxon>Rhabditida</taxon>
        <taxon>Tylenchina</taxon>
        <taxon>Panagrolaimomorpha</taxon>
        <taxon>Strongyloidoidea</taxon>
        <taxon>Strongyloididae</taxon>
        <taxon>Strongyloides</taxon>
    </lineage>
</organism>
<dbReference type="WBParaSite" id="TCONS_00006099.p1">
    <property type="protein sequence ID" value="TCONS_00006099.p1"/>
    <property type="gene ID" value="XLOC_004280"/>
</dbReference>
<sequence>MASSLIRSSHSVNNDWLYEGETIVFEENKIGVLIPKQKIYGLLILTNYRIQFEYDNNFLFEIPLGYIWKIEEIKASLNEENLKNESSYVSILCKDVRNVHFYFDSVSRVVKKNFINTISKSLLLNIYELSHFAFNYRDKFNNNGWNLYDPIKEYERIGIPNQLWMLSDINRNYSLCSSYPDILCIPKDAVNKGIEYIKNVSEGRVNGRLPVLSWYDKNKKSAILRSSQPCTLDKNQKGIDEKYLDFVISANENSYKLPILDLRTLLNAEASQLQGRCYEAAYNNCPLEFLNLSNIHLVRESFRKLINACFPTCDQKNWLKILAETRWLFNIQLILNAATRVIIEVSEKQNSVLLHCDDGIDRTTQVVSLAMLMLDPYYRTIRGFLTLIEKEWISFGYPFNIRNGNQKNKEYDFSPIFLQWIDCIWQVYIFVPDSFEFNELFLINIIDQSYTNKFGNFITNNEKERIVYSVKKNTNSLWSYILDNITKFQNPLFNSKKEKIHIIKPSYYVKHPKLWTKYYLRHNYEQFIKTHKFIYFDMANNTEKTREMVIKKFNTITELASQKPLAIHQCTNGFEGQMGGFVGFYTVKQLSISIDLSI</sequence>
<dbReference type="Pfam" id="PF06602">
    <property type="entry name" value="Myotub-related"/>
    <property type="match status" value="1"/>
</dbReference>
<reference evidence="6" key="1">
    <citation type="submission" date="2024-02" db="UniProtKB">
        <authorList>
            <consortium name="WormBaseParasite"/>
        </authorList>
    </citation>
    <scope>IDENTIFICATION</scope>
</reference>
<protein>
    <recommendedName>
        <fullName evidence="4">Myotubularin phosphatase domain-containing protein</fullName>
    </recommendedName>
</protein>
<keyword evidence="5" id="KW-1185">Reference proteome</keyword>
<evidence type="ECO:0000259" key="4">
    <source>
        <dbReference type="PROSITE" id="PS51339"/>
    </source>
</evidence>
<dbReference type="InterPro" id="IPR011993">
    <property type="entry name" value="PH-like_dom_sf"/>
</dbReference>